<feature type="transmembrane region" description="Helical" evidence="8">
    <location>
        <begin position="16"/>
        <end position="35"/>
    </location>
</feature>
<dbReference type="Proteomes" id="UP001172101">
    <property type="component" value="Unassembled WGS sequence"/>
</dbReference>
<feature type="transmembrane region" description="Helical" evidence="8">
    <location>
        <begin position="525"/>
        <end position="551"/>
    </location>
</feature>
<dbReference type="GeneID" id="85324575"/>
<keyword evidence="6 8" id="KW-0472">Membrane</keyword>
<comment type="subcellular location">
    <subcellularLocation>
        <location evidence="1">Cell membrane</location>
        <topology evidence="1">Multi-pass membrane protein</topology>
    </subcellularLocation>
</comment>
<dbReference type="PANTHER" id="PTHR43302:SF5">
    <property type="entry name" value="TRANSPORTER ARSB-RELATED"/>
    <property type="match status" value="1"/>
</dbReference>
<keyword evidence="5 8" id="KW-1133">Transmembrane helix</keyword>
<evidence type="ECO:0000256" key="2">
    <source>
        <dbReference type="ARBA" id="ARBA00022448"/>
    </source>
</evidence>
<dbReference type="Pfam" id="PF03600">
    <property type="entry name" value="CitMHS"/>
    <property type="match status" value="1"/>
</dbReference>
<evidence type="ECO:0000313" key="10">
    <source>
        <dbReference type="EMBL" id="KAK0727745.1"/>
    </source>
</evidence>
<sequence length="704" mass="77180">MPDTQEKGDIKDWRSIVTLIVFVATNIIVISPFHIPVYLPRWLSNAFLDFLSWMRIIAPRPDRLPGHELDLEKPRSRFVRLRFPVNFVTAPLIADLFLLAILAIGRQEVADGTIGADNIFPIDIMAFFITLAYIAISIDASGLIRYLAFRVLQWGGKNGNRLFFYLYSFFFVLGSFIGNDPIILSGTAFLAYMTRVSSNIIHPRAWIFTQFAVANIASAILVSSNPTNLVLAGAFGIRFIDYTANMIVPVVATAIILFPFLLYIIFASEDLIPISIKMHELPENLRAKKPVNPNIPHARGTAEEEENHHANGEHGNLLSLEEIMNPFLDKGGAWFGAAIMAATLVTVLALNAASTEIGAHPVFYVTVPAAFVMLCWDVGSGWMKRHETREIARKGRREVEEARRERALKEREAARLAPLGAEKTGSADKGQAPTDSSPQDKIVAAGGATTGDEITSEKEPPSRSSQGDPKKSPPVDLSSSTELDEAGRDLALEKGVGAQKPDERATLVSVVAGAYRWSQETFPTVTAVVTHLPFALVPFAFSMFVLVQALVTKGWVEVFAHGWDHWVDKTGTVGAIGGMGFLSVVICNFTGTNIGASILLSRVIQAWQAIHAENLIPISNRTFWATVYAMALGVNYGAFSTTFSASLAGLLWRDILGRKHIHVRGVDFARENLPIIALAMTVGCVVLIGEVYIMRDELPVNLSI</sequence>
<keyword evidence="4 8" id="KW-0812">Transmembrane</keyword>
<evidence type="ECO:0000259" key="9">
    <source>
        <dbReference type="Pfam" id="PF03600"/>
    </source>
</evidence>
<comment type="caution">
    <text evidence="10">The sequence shown here is derived from an EMBL/GenBank/DDBJ whole genome shotgun (WGS) entry which is preliminary data.</text>
</comment>
<feature type="transmembrane region" description="Helical" evidence="8">
    <location>
        <begin position="362"/>
        <end position="383"/>
    </location>
</feature>
<gene>
    <name evidence="10" type="ORF">B0T26DRAFT_695587</name>
</gene>
<feature type="transmembrane region" description="Helical" evidence="8">
    <location>
        <begin position="83"/>
        <end position="104"/>
    </location>
</feature>
<evidence type="ECO:0000256" key="7">
    <source>
        <dbReference type="SAM" id="MobiDB-lite"/>
    </source>
</evidence>
<feature type="compositionally biased region" description="Basic and acidic residues" evidence="7">
    <location>
        <begin position="394"/>
        <end position="414"/>
    </location>
</feature>
<dbReference type="AlphaFoldDB" id="A0AA40E5C9"/>
<evidence type="ECO:0000256" key="1">
    <source>
        <dbReference type="ARBA" id="ARBA00004651"/>
    </source>
</evidence>
<dbReference type="RefSeq" id="XP_060300600.1">
    <property type="nucleotide sequence ID" value="XM_060441305.1"/>
</dbReference>
<dbReference type="PANTHER" id="PTHR43302">
    <property type="entry name" value="TRANSPORTER ARSB-RELATED"/>
    <property type="match status" value="1"/>
</dbReference>
<evidence type="ECO:0000256" key="3">
    <source>
        <dbReference type="ARBA" id="ARBA00022475"/>
    </source>
</evidence>
<protein>
    <recommendedName>
        <fullName evidence="9">Citrate transporter-like domain-containing protein</fullName>
    </recommendedName>
</protein>
<name>A0AA40E5C9_9PEZI</name>
<feature type="transmembrane region" description="Helical" evidence="8">
    <location>
        <begin position="242"/>
        <end position="266"/>
    </location>
</feature>
<evidence type="ECO:0000256" key="5">
    <source>
        <dbReference type="ARBA" id="ARBA00022989"/>
    </source>
</evidence>
<evidence type="ECO:0000256" key="8">
    <source>
        <dbReference type="SAM" id="Phobius"/>
    </source>
</evidence>
<evidence type="ECO:0000256" key="4">
    <source>
        <dbReference type="ARBA" id="ARBA00022692"/>
    </source>
</evidence>
<keyword evidence="3" id="KW-1003">Cell membrane</keyword>
<feature type="transmembrane region" description="Helical" evidence="8">
    <location>
        <begin position="164"/>
        <end position="193"/>
    </location>
</feature>
<dbReference type="GO" id="GO:0055085">
    <property type="term" value="P:transmembrane transport"/>
    <property type="evidence" value="ECO:0007669"/>
    <property type="project" value="InterPro"/>
</dbReference>
<proteinExistence type="predicted"/>
<feature type="transmembrane region" description="Helical" evidence="8">
    <location>
        <begin position="332"/>
        <end position="350"/>
    </location>
</feature>
<feature type="region of interest" description="Disordered" evidence="7">
    <location>
        <begin position="394"/>
        <end position="482"/>
    </location>
</feature>
<dbReference type="GO" id="GO:0005886">
    <property type="term" value="C:plasma membrane"/>
    <property type="evidence" value="ECO:0007669"/>
    <property type="project" value="UniProtKB-SubCell"/>
</dbReference>
<feature type="transmembrane region" description="Helical" evidence="8">
    <location>
        <begin position="124"/>
        <end position="144"/>
    </location>
</feature>
<accession>A0AA40E5C9</accession>
<dbReference type="InterPro" id="IPR004680">
    <property type="entry name" value="Cit_transptr-like_dom"/>
</dbReference>
<feature type="transmembrane region" description="Helical" evidence="8">
    <location>
        <begin position="673"/>
        <end position="694"/>
    </location>
</feature>
<dbReference type="EMBL" id="JAUIRO010000002">
    <property type="protein sequence ID" value="KAK0727745.1"/>
    <property type="molecule type" value="Genomic_DNA"/>
</dbReference>
<organism evidence="10 11">
    <name type="scientific">Lasiosphaeria miniovina</name>
    <dbReference type="NCBI Taxonomy" id="1954250"/>
    <lineage>
        <taxon>Eukaryota</taxon>
        <taxon>Fungi</taxon>
        <taxon>Dikarya</taxon>
        <taxon>Ascomycota</taxon>
        <taxon>Pezizomycotina</taxon>
        <taxon>Sordariomycetes</taxon>
        <taxon>Sordariomycetidae</taxon>
        <taxon>Sordariales</taxon>
        <taxon>Lasiosphaeriaceae</taxon>
        <taxon>Lasiosphaeria</taxon>
    </lineage>
</organism>
<evidence type="ECO:0000313" key="11">
    <source>
        <dbReference type="Proteomes" id="UP001172101"/>
    </source>
</evidence>
<keyword evidence="11" id="KW-1185">Reference proteome</keyword>
<feature type="transmembrane region" description="Helical" evidence="8">
    <location>
        <begin position="627"/>
        <end position="652"/>
    </location>
</feature>
<keyword evidence="2" id="KW-0813">Transport</keyword>
<feature type="domain" description="Citrate transporter-like" evidence="9">
    <location>
        <begin position="98"/>
        <end position="611"/>
    </location>
</feature>
<evidence type="ECO:0000256" key="6">
    <source>
        <dbReference type="ARBA" id="ARBA00023136"/>
    </source>
</evidence>
<reference evidence="10" key="1">
    <citation type="submission" date="2023-06" db="EMBL/GenBank/DDBJ databases">
        <title>Genome-scale phylogeny and comparative genomics of the fungal order Sordariales.</title>
        <authorList>
            <consortium name="Lawrence Berkeley National Laboratory"/>
            <person name="Hensen N."/>
            <person name="Bonometti L."/>
            <person name="Westerberg I."/>
            <person name="Brannstrom I.O."/>
            <person name="Guillou S."/>
            <person name="Cros-Aarteil S."/>
            <person name="Calhoun S."/>
            <person name="Haridas S."/>
            <person name="Kuo A."/>
            <person name="Mondo S."/>
            <person name="Pangilinan J."/>
            <person name="Riley R."/>
            <person name="LaButti K."/>
            <person name="Andreopoulos B."/>
            <person name="Lipzen A."/>
            <person name="Chen C."/>
            <person name="Yanf M."/>
            <person name="Daum C."/>
            <person name="Ng V."/>
            <person name="Clum A."/>
            <person name="Steindorff A."/>
            <person name="Ohm R."/>
            <person name="Martin F."/>
            <person name="Silar P."/>
            <person name="Natvig D."/>
            <person name="Lalanne C."/>
            <person name="Gautier V."/>
            <person name="Ament-velasquez S.L."/>
            <person name="Kruys A."/>
            <person name="Hutchinson M.I."/>
            <person name="Powell A.J."/>
            <person name="Barry K."/>
            <person name="Miller A.N."/>
            <person name="Grigoriev I.V."/>
            <person name="Debuchy R."/>
            <person name="Gladieux P."/>
            <person name="Thoren M.H."/>
            <person name="Johannesson H."/>
        </authorList>
    </citation>
    <scope>NUCLEOTIDE SEQUENCE</scope>
    <source>
        <strain evidence="10">SMH2392-1A</strain>
    </source>
</reference>